<evidence type="ECO:0000256" key="2">
    <source>
        <dbReference type="ARBA" id="ARBA00010331"/>
    </source>
</evidence>
<dbReference type="InterPro" id="IPR012599">
    <property type="entry name" value="Propeptide_C1A"/>
</dbReference>
<dbReference type="EMBL" id="JABDTM020027797">
    <property type="protein sequence ID" value="KAH0809972.1"/>
    <property type="molecule type" value="Genomic_DNA"/>
</dbReference>
<dbReference type="InterPro" id="IPR004097">
    <property type="entry name" value="DHHA2"/>
</dbReference>
<dbReference type="GO" id="GO:0005737">
    <property type="term" value="C:cytoplasm"/>
    <property type="evidence" value="ECO:0007669"/>
    <property type="project" value="InterPro"/>
</dbReference>
<evidence type="ECO:0000256" key="6">
    <source>
        <dbReference type="ARBA" id="ARBA00022807"/>
    </source>
</evidence>
<accession>A0A8J6H9N3</accession>
<dbReference type="CDD" id="cd02620">
    <property type="entry name" value="Peptidase_C1A_CathepsinB"/>
    <property type="match status" value="4"/>
</dbReference>
<gene>
    <name evidence="12" type="ORF">GEV33_012820</name>
</gene>
<dbReference type="InterPro" id="IPR000169">
    <property type="entry name" value="Pept_cys_AS"/>
</dbReference>
<evidence type="ECO:0000313" key="12">
    <source>
        <dbReference type="EMBL" id="KAH0809972.1"/>
    </source>
</evidence>
<feature type="domain" description="DHHA2" evidence="11">
    <location>
        <begin position="1346"/>
        <end position="1487"/>
    </location>
</feature>
<keyword evidence="7" id="KW-0865">Zymogen</keyword>
<evidence type="ECO:0000259" key="10">
    <source>
        <dbReference type="SMART" id="SM00645"/>
    </source>
</evidence>
<evidence type="ECO:0000256" key="7">
    <source>
        <dbReference type="ARBA" id="ARBA00023145"/>
    </source>
</evidence>
<dbReference type="Gene3D" id="3.90.70.10">
    <property type="entry name" value="Cysteine proteinases"/>
    <property type="match status" value="4"/>
</dbReference>
<feature type="domain" description="Peptidase C1A papain C-terminal" evidence="10">
    <location>
        <begin position="755"/>
        <end position="986"/>
    </location>
</feature>
<dbReference type="SMART" id="SM01131">
    <property type="entry name" value="DHHA2"/>
    <property type="match status" value="1"/>
</dbReference>
<keyword evidence="6" id="KW-0788">Thiol protease</keyword>
<dbReference type="PANTHER" id="PTHR12411">
    <property type="entry name" value="CYSTEINE PROTEASE FAMILY C1-RELATED"/>
    <property type="match status" value="1"/>
</dbReference>
<dbReference type="PROSITE" id="PS00639">
    <property type="entry name" value="THIOL_PROTEASE_HIS"/>
    <property type="match status" value="3"/>
</dbReference>
<evidence type="ECO:0000256" key="5">
    <source>
        <dbReference type="ARBA" id="ARBA00022801"/>
    </source>
</evidence>
<evidence type="ECO:0008006" key="14">
    <source>
        <dbReference type="Google" id="ProtNLM"/>
    </source>
</evidence>
<dbReference type="SUPFAM" id="SSF54001">
    <property type="entry name" value="Cysteine proteinases"/>
    <property type="match status" value="4"/>
</dbReference>
<sequence length="1493" mass="163665">MKCVLLCIVVLASVALSYGGVKLHPLSDEFINEINSKQTTWKAGRNFDVNTPISHVRRLLGVLPKKANAPKLPVKTHAVNLDAIPESFDAREAWPECASIIGEIRDQASCGSCWAFGAVEAMSDRICIHSDASVKVRISAEDLNDCCYDCGDGCNGGWPDLAWSYWSSTGIVTGGLYGVDEGCKAYSIKPCDHHVDGNLGPCGDIQRTPACKKSCDSTSDLEYKSDLRRGSAYSIPKSESQIQTEIMTNGPVEADYDVYSDFLTYKSGVYQHVSGEAEGGHAVKILGWGVEDGTPYWLVANSWNESWGDKGYFKILRGQDECGIESDIIGGIPELKVVGEMKCVLLFVAVLGTVALTHGGVRVHPLSDEFIASINNQKTTWKAGRNFDVNTPLPQIKKLLGVLPKTENTPKLPLKIHPEGVLDIPESFDAREAWPDCASIIGEIRDQASCGSCWAFGAVEAMSDRICIHSNATVKVKISAEDLTSCCVLCGLGCNGGWPEMAWLYWSDSGIVTGGNYGSHEGCRTYSIEPCEHHVDGDLPACGDIQPTPACQRVCDADSDLEYEPDLRTGSSYTVGGSVIQIQTEILTNGPVEASYEVYEDFLSYKSGVYQHVSGEMQGGHAVKILGWGVEDGTPYWLVANSWNEDWGDKGYFKILRGQDECGIEEDITAEKMKIFLSFVVLVAVLSASLAEIDVLSSEFIDSINRIQSSWVAGRNFPENTTNEYLYKLNGFIGLHPDPNYKPPVLVHTFNARDVPESFDARTKWPNCDSLNRIRDQGACGSCWAFASIESMSDRICIHSSGSAQFMFSPEDLLSCCTSCGDCGGGYMMSALDFYINEGIVSGGDVNSNEGCRPYTADAHDQGQTPACTKSCRNGYSTSYGADKHYGSNDYVVSSAIDQIQYEVMTNGPIIVNFEVFQDFYNYVSGVYRHVSGESVGFHVVKIVGWGVENGMPYWLIANSWGSSWGDHGFFKIPVFTMKNLAYIAVLYTAISTILAVNPLSKEFIQSINDAQSTWKAGPNFAENVDMSYIRRLMGVHPHSKYHKPSIKTHQLDATAIPASFDARQEWPNCPTIREIRDQGSCGSCWAFGAVEAMSDRVCIHSKGSINVHVSADDLVSCCVTCGMGCNGGFPGAAWHYWVKKGIVSGGTYGSHQGCRPYEIAPCEHHVNGTRPPCTGDDNKTPSCKKVCEKGYNVPYNKDRNFGKEAYSISSDVQQIQKEIMTNGPVEGAFTVYADLLSYKSGVYQHVTGAELGGHAIRILGWGVEKNTPYWLIANSWNSDWGDNGVFKILRGKDHCGIESEIVAATIIYDTIGLDKECGKTFEEDMMIVQHLENILKPTESRKELFDVLWKIHNDTSSLSTKDLLYRDLKVVKGVPMPGLPLLVEDYLKRPDADVAITAFAKEFNNPSVVLIGIDASKEVKRDVAIFSTDASFKESLTHILKNSKEIAGCDLSLSEVATKNKNVVCFRQGNIKLTRKFILPLVDRAAGQVTKK</sequence>
<keyword evidence="8" id="KW-1015">Disulfide bond</keyword>
<dbReference type="GO" id="GO:0004197">
    <property type="term" value="F:cysteine-type endopeptidase activity"/>
    <property type="evidence" value="ECO:0007669"/>
    <property type="project" value="InterPro"/>
</dbReference>
<dbReference type="InterPro" id="IPR025661">
    <property type="entry name" value="Pept_asp_AS"/>
</dbReference>
<dbReference type="FunFam" id="3.90.70.10:FF:000031">
    <property type="entry name" value="Cathepsin B"/>
    <property type="match status" value="4"/>
</dbReference>
<dbReference type="InterPro" id="IPR013128">
    <property type="entry name" value="Peptidase_C1A"/>
</dbReference>
<dbReference type="InterPro" id="IPR000668">
    <property type="entry name" value="Peptidase_C1A_C"/>
</dbReference>
<dbReference type="PROSITE" id="PS00640">
    <property type="entry name" value="THIOL_PROTEASE_ASN"/>
    <property type="match status" value="3"/>
</dbReference>
<dbReference type="SMART" id="SM00645">
    <property type="entry name" value="Pept_C1"/>
    <property type="match status" value="4"/>
</dbReference>
<evidence type="ECO:0000259" key="11">
    <source>
        <dbReference type="SMART" id="SM01131"/>
    </source>
</evidence>
<dbReference type="Pfam" id="PF00112">
    <property type="entry name" value="Peptidase_C1"/>
    <property type="match status" value="4"/>
</dbReference>
<dbReference type="InterPro" id="IPR038765">
    <property type="entry name" value="Papain-like_cys_pep_sf"/>
</dbReference>
<evidence type="ECO:0000256" key="9">
    <source>
        <dbReference type="SAM" id="SignalP"/>
    </source>
</evidence>
<dbReference type="GO" id="GO:0016462">
    <property type="term" value="F:pyrophosphatase activity"/>
    <property type="evidence" value="ECO:0007669"/>
    <property type="project" value="InterPro"/>
</dbReference>
<name>A0A8J6H9N3_TENMO</name>
<dbReference type="Proteomes" id="UP000719412">
    <property type="component" value="Unassembled WGS sequence"/>
</dbReference>
<feature type="signal peptide" evidence="9">
    <location>
        <begin position="1"/>
        <end position="19"/>
    </location>
</feature>
<proteinExistence type="inferred from homology"/>
<comment type="similarity">
    <text evidence="2">Belongs to the PPase class C family. Prune subfamily.</text>
</comment>
<dbReference type="InterPro" id="IPR038222">
    <property type="entry name" value="DHHA2_dom_sf"/>
</dbReference>
<comment type="similarity">
    <text evidence="1">Belongs to the peptidase C1 family.</text>
</comment>
<keyword evidence="4 9" id="KW-0732">Signal</keyword>
<evidence type="ECO:0000256" key="1">
    <source>
        <dbReference type="ARBA" id="ARBA00008455"/>
    </source>
</evidence>
<keyword evidence="5" id="KW-0378">Hydrolase</keyword>
<organism evidence="12 13">
    <name type="scientific">Tenebrio molitor</name>
    <name type="common">Yellow mealworm beetle</name>
    <dbReference type="NCBI Taxonomy" id="7067"/>
    <lineage>
        <taxon>Eukaryota</taxon>
        <taxon>Metazoa</taxon>
        <taxon>Ecdysozoa</taxon>
        <taxon>Arthropoda</taxon>
        <taxon>Hexapoda</taxon>
        <taxon>Insecta</taxon>
        <taxon>Pterygota</taxon>
        <taxon>Neoptera</taxon>
        <taxon>Endopterygota</taxon>
        <taxon>Coleoptera</taxon>
        <taxon>Polyphaga</taxon>
        <taxon>Cucujiformia</taxon>
        <taxon>Tenebrionidae</taxon>
        <taxon>Tenebrio</taxon>
    </lineage>
</organism>
<feature type="domain" description="Peptidase C1A papain C-terminal" evidence="10">
    <location>
        <begin position="424"/>
        <end position="672"/>
    </location>
</feature>
<evidence type="ECO:0000256" key="4">
    <source>
        <dbReference type="ARBA" id="ARBA00022729"/>
    </source>
</evidence>
<dbReference type="PROSITE" id="PS00139">
    <property type="entry name" value="THIOL_PROTEASE_CYS"/>
    <property type="match status" value="4"/>
</dbReference>
<feature type="chain" id="PRO_5035310943" description="Cathepsin B" evidence="9">
    <location>
        <begin position="20"/>
        <end position="1493"/>
    </location>
</feature>
<reference evidence="12" key="1">
    <citation type="journal article" date="2020" name="J Insects Food Feed">
        <title>The yellow mealworm (Tenebrio molitor) genome: a resource for the emerging insects as food and feed industry.</title>
        <authorList>
            <person name="Eriksson T."/>
            <person name="Andere A."/>
            <person name="Kelstrup H."/>
            <person name="Emery V."/>
            <person name="Picard C."/>
        </authorList>
    </citation>
    <scope>NUCLEOTIDE SEQUENCE</scope>
    <source>
        <strain evidence="12">Stoneville</strain>
        <tissue evidence="12">Whole head</tissue>
    </source>
</reference>
<reference evidence="12" key="2">
    <citation type="submission" date="2021-08" db="EMBL/GenBank/DDBJ databases">
        <authorList>
            <person name="Eriksson T."/>
        </authorList>
    </citation>
    <scope>NUCLEOTIDE SEQUENCE</scope>
    <source>
        <strain evidence="12">Stoneville</strain>
        <tissue evidence="12">Whole head</tissue>
    </source>
</reference>
<keyword evidence="13" id="KW-1185">Reference proteome</keyword>
<dbReference type="Pfam" id="PF08127">
    <property type="entry name" value="Propeptide_C1"/>
    <property type="match status" value="4"/>
</dbReference>
<keyword evidence="3" id="KW-0645">Protease</keyword>
<evidence type="ECO:0000256" key="3">
    <source>
        <dbReference type="ARBA" id="ARBA00022670"/>
    </source>
</evidence>
<evidence type="ECO:0000313" key="13">
    <source>
        <dbReference type="Proteomes" id="UP000719412"/>
    </source>
</evidence>
<feature type="domain" description="Peptidase C1A papain C-terminal" evidence="10">
    <location>
        <begin position="1057"/>
        <end position="1306"/>
    </location>
</feature>
<evidence type="ECO:0000256" key="8">
    <source>
        <dbReference type="ARBA" id="ARBA00023157"/>
    </source>
</evidence>
<protein>
    <recommendedName>
        <fullName evidence="14">Cathepsin B</fullName>
    </recommendedName>
</protein>
<dbReference type="GO" id="GO:0006508">
    <property type="term" value="P:proteolysis"/>
    <property type="evidence" value="ECO:0007669"/>
    <property type="project" value="UniProtKB-KW"/>
</dbReference>
<dbReference type="PRINTS" id="PR00705">
    <property type="entry name" value="PAPAIN"/>
</dbReference>
<dbReference type="InterPro" id="IPR025660">
    <property type="entry name" value="Pept_his_AS"/>
</dbReference>
<comment type="caution">
    <text evidence="12">The sequence shown here is derived from an EMBL/GenBank/DDBJ whole genome shotgun (WGS) entry which is preliminary data.</text>
</comment>
<feature type="domain" description="Peptidase C1A papain C-terminal" evidence="10">
    <location>
        <begin position="84"/>
        <end position="332"/>
    </location>
</feature>
<dbReference type="Gene3D" id="3.10.310.20">
    <property type="entry name" value="DHHA2 domain"/>
    <property type="match status" value="1"/>
</dbReference>